<dbReference type="Proteomes" id="UP000266841">
    <property type="component" value="Unassembled WGS sequence"/>
</dbReference>
<reference evidence="1 2" key="1">
    <citation type="journal article" date="2012" name="Genome Biol.">
        <title>Genome and low-iron response of an oceanic diatom adapted to chronic iron limitation.</title>
        <authorList>
            <person name="Lommer M."/>
            <person name="Specht M."/>
            <person name="Roy A.S."/>
            <person name="Kraemer L."/>
            <person name="Andreson R."/>
            <person name="Gutowska M.A."/>
            <person name="Wolf J."/>
            <person name="Bergner S.V."/>
            <person name="Schilhabel M.B."/>
            <person name="Klostermeier U.C."/>
            <person name="Beiko R.G."/>
            <person name="Rosenstiel P."/>
            <person name="Hippler M."/>
            <person name="Laroche J."/>
        </authorList>
    </citation>
    <scope>NUCLEOTIDE SEQUENCE [LARGE SCALE GENOMIC DNA]</scope>
    <source>
        <strain evidence="1 2">CCMP1005</strain>
    </source>
</reference>
<protein>
    <submittedName>
        <fullName evidence="1">Uncharacterized protein</fullName>
    </submittedName>
</protein>
<evidence type="ECO:0000313" key="2">
    <source>
        <dbReference type="Proteomes" id="UP000266841"/>
    </source>
</evidence>
<dbReference type="AlphaFoldDB" id="K0R6C4"/>
<keyword evidence="2" id="KW-1185">Reference proteome</keyword>
<sequence length="57" mass="6197">MALESLRSPAVLTAPDGSLHKIEGHDIEWDEDGGATIFESSGMVYEIKKDLPRAPTN</sequence>
<organism evidence="1 2">
    <name type="scientific">Thalassiosira oceanica</name>
    <name type="common">Marine diatom</name>
    <dbReference type="NCBI Taxonomy" id="159749"/>
    <lineage>
        <taxon>Eukaryota</taxon>
        <taxon>Sar</taxon>
        <taxon>Stramenopiles</taxon>
        <taxon>Ochrophyta</taxon>
        <taxon>Bacillariophyta</taxon>
        <taxon>Coscinodiscophyceae</taxon>
        <taxon>Thalassiosirophycidae</taxon>
        <taxon>Thalassiosirales</taxon>
        <taxon>Thalassiosiraceae</taxon>
        <taxon>Thalassiosira</taxon>
    </lineage>
</organism>
<dbReference type="EMBL" id="AGNL01046889">
    <property type="protein sequence ID" value="EJK47499.1"/>
    <property type="molecule type" value="Genomic_DNA"/>
</dbReference>
<evidence type="ECO:0000313" key="1">
    <source>
        <dbReference type="EMBL" id="EJK47499.1"/>
    </source>
</evidence>
<accession>K0R6C4</accession>
<comment type="caution">
    <text evidence="1">The sequence shown here is derived from an EMBL/GenBank/DDBJ whole genome shotgun (WGS) entry which is preliminary data.</text>
</comment>
<name>K0R6C4_THAOC</name>
<proteinExistence type="predicted"/>
<gene>
    <name evidence="1" type="ORF">THAOC_33773</name>
</gene>
<feature type="non-terminal residue" evidence="1">
    <location>
        <position position="57"/>
    </location>
</feature>